<organism evidence="1 2">
    <name type="scientific">Caerostris extrusa</name>
    <name type="common">Bark spider</name>
    <name type="synonym">Caerostris bankana</name>
    <dbReference type="NCBI Taxonomy" id="172846"/>
    <lineage>
        <taxon>Eukaryota</taxon>
        <taxon>Metazoa</taxon>
        <taxon>Ecdysozoa</taxon>
        <taxon>Arthropoda</taxon>
        <taxon>Chelicerata</taxon>
        <taxon>Arachnida</taxon>
        <taxon>Araneae</taxon>
        <taxon>Araneomorphae</taxon>
        <taxon>Entelegynae</taxon>
        <taxon>Araneoidea</taxon>
        <taxon>Araneidae</taxon>
        <taxon>Caerostris</taxon>
    </lineage>
</organism>
<reference evidence="1 2" key="1">
    <citation type="submission" date="2021-06" db="EMBL/GenBank/DDBJ databases">
        <title>Caerostris extrusa draft genome.</title>
        <authorList>
            <person name="Kono N."/>
            <person name="Arakawa K."/>
        </authorList>
    </citation>
    <scope>NUCLEOTIDE SEQUENCE [LARGE SCALE GENOMIC DNA]</scope>
</reference>
<keyword evidence="2" id="KW-1185">Reference proteome</keyword>
<evidence type="ECO:0008006" key="3">
    <source>
        <dbReference type="Google" id="ProtNLM"/>
    </source>
</evidence>
<gene>
    <name evidence="1" type="ORF">CEXT_43331</name>
</gene>
<dbReference type="Proteomes" id="UP001054945">
    <property type="component" value="Unassembled WGS sequence"/>
</dbReference>
<proteinExistence type="predicted"/>
<accession>A0AAV4TNR6</accession>
<evidence type="ECO:0000313" key="2">
    <source>
        <dbReference type="Proteomes" id="UP001054945"/>
    </source>
</evidence>
<dbReference type="EMBL" id="BPLR01011427">
    <property type="protein sequence ID" value="GIY46490.1"/>
    <property type="molecule type" value="Genomic_DNA"/>
</dbReference>
<sequence length="93" mass="10874">MLFVWTTLCCSKVLRMKSLSKIDTLGVRDCRLSRAGLKELVQKCVNLKKVAFESLDADLKTVAKELKRDIRTTYSHVVSHYFKFQKIYDVHFM</sequence>
<name>A0AAV4TNR6_CAEEX</name>
<dbReference type="AlphaFoldDB" id="A0AAV4TNR6"/>
<comment type="caution">
    <text evidence="1">The sequence shown here is derived from an EMBL/GenBank/DDBJ whole genome shotgun (WGS) entry which is preliminary data.</text>
</comment>
<protein>
    <recommendedName>
        <fullName evidence="3">F-box/LRR-repeat protein</fullName>
    </recommendedName>
</protein>
<evidence type="ECO:0000313" key="1">
    <source>
        <dbReference type="EMBL" id="GIY46490.1"/>
    </source>
</evidence>